<comment type="subunit">
    <text evidence="4">Tetramer of two alpha and two beta subunits.</text>
</comment>
<dbReference type="FunFam" id="3.30.56.10:FF:000002">
    <property type="entry name" value="Phenylalanine--tRNA ligase beta subunit"/>
    <property type="match status" value="1"/>
</dbReference>
<dbReference type="SUPFAM" id="SSF55681">
    <property type="entry name" value="Class II aaRS and biotin synthetases"/>
    <property type="match status" value="1"/>
</dbReference>
<keyword evidence="13" id="KW-0460">Magnesium</keyword>
<evidence type="ECO:0000256" key="5">
    <source>
        <dbReference type="ARBA" id="ARBA00012814"/>
    </source>
</evidence>
<dbReference type="InterPro" id="IPR005121">
    <property type="entry name" value="Fdx_antiC-bd"/>
</dbReference>
<dbReference type="FunFam" id="3.30.930.10:FF:000022">
    <property type="entry name" value="Phenylalanine--tRNA ligase beta subunit"/>
    <property type="match status" value="1"/>
</dbReference>
<dbReference type="InterPro" id="IPR041616">
    <property type="entry name" value="PheRS_beta_core"/>
</dbReference>
<evidence type="ECO:0000256" key="7">
    <source>
        <dbReference type="ARBA" id="ARBA00022490"/>
    </source>
</evidence>
<evidence type="ECO:0000256" key="17">
    <source>
        <dbReference type="ARBA" id="ARBA00033189"/>
    </source>
</evidence>
<evidence type="ECO:0000259" key="19">
    <source>
        <dbReference type="PROSITE" id="PS51447"/>
    </source>
</evidence>
<feature type="domain" description="FDX-ACB" evidence="19">
    <location>
        <begin position="289"/>
        <end position="381"/>
    </location>
</feature>
<protein>
    <recommendedName>
        <fullName evidence="6">Phenylalanine--tRNA ligase beta subunit</fullName>
        <ecNumber evidence="5">6.1.1.20</ecNumber>
    </recommendedName>
    <alternativeName>
        <fullName evidence="17">Phenylalanyl-tRNA synthetase beta subunit</fullName>
    </alternativeName>
</protein>
<dbReference type="Gene3D" id="3.30.56.10">
    <property type="match status" value="1"/>
</dbReference>
<evidence type="ECO:0000256" key="3">
    <source>
        <dbReference type="ARBA" id="ARBA00008653"/>
    </source>
</evidence>
<dbReference type="Proteomes" id="UP000255277">
    <property type="component" value="Unassembled WGS sequence"/>
</dbReference>
<dbReference type="InterPro" id="IPR005147">
    <property type="entry name" value="tRNA_synthase_B5-dom"/>
</dbReference>
<keyword evidence="12" id="KW-0067">ATP-binding</keyword>
<dbReference type="SMART" id="SM00874">
    <property type="entry name" value="B5"/>
    <property type="match status" value="1"/>
</dbReference>
<reference evidence="21 22" key="1">
    <citation type="submission" date="2018-06" db="EMBL/GenBank/DDBJ databases">
        <authorList>
            <consortium name="Pathogen Informatics"/>
            <person name="Doyle S."/>
        </authorList>
    </citation>
    <scope>NUCLEOTIDE SEQUENCE [LARGE SCALE GENOMIC DNA]</scope>
    <source>
        <strain evidence="21 22">NCTC12195</strain>
    </source>
</reference>
<dbReference type="AlphaFoldDB" id="A0A380FE79"/>
<dbReference type="PROSITE" id="PS51447">
    <property type="entry name" value="FDX_ACB"/>
    <property type="match status" value="1"/>
</dbReference>
<dbReference type="GO" id="GO:0005524">
    <property type="term" value="F:ATP binding"/>
    <property type="evidence" value="ECO:0007669"/>
    <property type="project" value="UniProtKB-KW"/>
</dbReference>
<dbReference type="Pfam" id="PF03147">
    <property type="entry name" value="FDX-ACB"/>
    <property type="match status" value="1"/>
</dbReference>
<dbReference type="GO" id="GO:0004826">
    <property type="term" value="F:phenylalanine-tRNA ligase activity"/>
    <property type="evidence" value="ECO:0007669"/>
    <property type="project" value="UniProtKB-EC"/>
</dbReference>
<keyword evidence="7" id="KW-0963">Cytoplasm</keyword>
<dbReference type="SUPFAM" id="SSF54991">
    <property type="entry name" value="Anticodon-binding domain of PheRS"/>
    <property type="match status" value="1"/>
</dbReference>
<keyword evidence="16 21" id="KW-0030">Aminoacyl-tRNA synthetase</keyword>
<dbReference type="EMBL" id="UHDK01000001">
    <property type="protein sequence ID" value="SUM32552.1"/>
    <property type="molecule type" value="Genomic_DNA"/>
</dbReference>
<evidence type="ECO:0000256" key="15">
    <source>
        <dbReference type="ARBA" id="ARBA00022917"/>
    </source>
</evidence>
<dbReference type="Gene3D" id="3.30.930.10">
    <property type="entry name" value="Bira Bifunctional Protein, Domain 2"/>
    <property type="match status" value="1"/>
</dbReference>
<feature type="domain" description="B5" evidence="20">
    <location>
        <begin position="1"/>
        <end position="64"/>
    </location>
</feature>
<dbReference type="GO" id="GO:0000287">
    <property type="term" value="F:magnesium ion binding"/>
    <property type="evidence" value="ECO:0007669"/>
    <property type="project" value="InterPro"/>
</dbReference>
<evidence type="ECO:0000256" key="11">
    <source>
        <dbReference type="ARBA" id="ARBA00022741"/>
    </source>
</evidence>
<dbReference type="Gene3D" id="3.30.70.380">
    <property type="entry name" value="Ferrodoxin-fold anticodon-binding domain"/>
    <property type="match status" value="1"/>
</dbReference>
<proteinExistence type="inferred from homology"/>
<dbReference type="SMART" id="SM00896">
    <property type="entry name" value="FDX-ACB"/>
    <property type="match status" value="1"/>
</dbReference>
<dbReference type="GO" id="GO:0140096">
    <property type="term" value="F:catalytic activity, acting on a protein"/>
    <property type="evidence" value="ECO:0007669"/>
    <property type="project" value="UniProtKB-ARBA"/>
</dbReference>
<dbReference type="SUPFAM" id="SSF46955">
    <property type="entry name" value="Putative DNA-binding domain"/>
    <property type="match status" value="1"/>
</dbReference>
<keyword evidence="14" id="KW-0694">RNA-binding</keyword>
<keyword evidence="9 21" id="KW-0436">Ligase</keyword>
<comment type="catalytic activity">
    <reaction evidence="18">
        <text>tRNA(Phe) + L-phenylalanine + ATP = L-phenylalanyl-tRNA(Phe) + AMP + diphosphate + H(+)</text>
        <dbReference type="Rhea" id="RHEA:19413"/>
        <dbReference type="Rhea" id="RHEA-COMP:9668"/>
        <dbReference type="Rhea" id="RHEA-COMP:9699"/>
        <dbReference type="ChEBI" id="CHEBI:15378"/>
        <dbReference type="ChEBI" id="CHEBI:30616"/>
        <dbReference type="ChEBI" id="CHEBI:33019"/>
        <dbReference type="ChEBI" id="CHEBI:58095"/>
        <dbReference type="ChEBI" id="CHEBI:78442"/>
        <dbReference type="ChEBI" id="CHEBI:78531"/>
        <dbReference type="ChEBI" id="CHEBI:456215"/>
        <dbReference type="EC" id="6.1.1.20"/>
    </reaction>
</comment>
<evidence type="ECO:0000256" key="4">
    <source>
        <dbReference type="ARBA" id="ARBA00011209"/>
    </source>
</evidence>
<evidence type="ECO:0000256" key="8">
    <source>
        <dbReference type="ARBA" id="ARBA00022555"/>
    </source>
</evidence>
<keyword evidence="8" id="KW-0820">tRNA-binding</keyword>
<gene>
    <name evidence="21" type="primary">pheT_3</name>
    <name evidence="21" type="ORF">NCTC12195_01998</name>
</gene>
<dbReference type="GO" id="GO:0009328">
    <property type="term" value="C:phenylalanine-tRNA ligase complex"/>
    <property type="evidence" value="ECO:0007669"/>
    <property type="project" value="TreeGrafter"/>
</dbReference>
<comment type="subcellular location">
    <subcellularLocation>
        <location evidence="2">Cytoplasm</location>
    </subcellularLocation>
</comment>
<dbReference type="GO" id="GO:0000049">
    <property type="term" value="F:tRNA binding"/>
    <property type="evidence" value="ECO:0007669"/>
    <property type="project" value="UniProtKB-KW"/>
</dbReference>
<dbReference type="InterPro" id="IPR045864">
    <property type="entry name" value="aa-tRNA-synth_II/BPL/LPL"/>
</dbReference>
<keyword evidence="10" id="KW-0479">Metal-binding</keyword>
<dbReference type="PANTHER" id="PTHR10947:SF0">
    <property type="entry name" value="PHENYLALANINE--TRNA LIGASE BETA SUBUNIT"/>
    <property type="match status" value="1"/>
</dbReference>
<dbReference type="GO" id="GO:0006432">
    <property type="term" value="P:phenylalanyl-tRNA aminoacylation"/>
    <property type="evidence" value="ECO:0007669"/>
    <property type="project" value="InterPro"/>
</dbReference>
<dbReference type="InterPro" id="IPR045060">
    <property type="entry name" value="Phe-tRNA-ligase_IIc_bsu"/>
</dbReference>
<dbReference type="InterPro" id="IPR036690">
    <property type="entry name" value="Fdx_antiC-bd_sf"/>
</dbReference>
<accession>A0A380FE79</accession>
<evidence type="ECO:0000256" key="13">
    <source>
        <dbReference type="ARBA" id="ARBA00022842"/>
    </source>
</evidence>
<evidence type="ECO:0000256" key="6">
    <source>
        <dbReference type="ARBA" id="ARBA00017032"/>
    </source>
</evidence>
<sequence length="381" mass="42721">MNNTIGFELTAEEIESIFVQLGFETTKNNNELTVKVPSRRKDITIKEDLIEEIARIYGYDEIPSTLPVFEHVTHGALTDKQAKSRIVKETLEGAGLSQAINYSLVDKERAQDFALETRDTIGLLMPMSEAHSTLRQSLIPHLIDAVAYNVARKNADVRLYELGNVFFGNGEGELPDEVEYLSGILTGDYTVNTWQGKKEEIDFFIAKGIVDRIAEKLDIQFDYEAGEIAGLHPGRTAIVKLNGETIGFVGELHPKVEKEYDLKRTYVFELNYDKLMSVSVGYINYRPIPRFPGVSRDIALVINRDVPSATLVKEIEAHGGDILQNAQVFDVYEGEHVAEDEKSIAIRLSYLDVEQTLTDDKVNAVHEDILTALQQQGATIR</sequence>
<evidence type="ECO:0000313" key="21">
    <source>
        <dbReference type="EMBL" id="SUM32552.1"/>
    </source>
</evidence>
<comment type="similarity">
    <text evidence="3">Belongs to the phenylalanyl-tRNA synthetase beta subunit family. Type 1 subfamily.</text>
</comment>
<dbReference type="STRING" id="1293.SH09_07250"/>
<evidence type="ECO:0000256" key="14">
    <source>
        <dbReference type="ARBA" id="ARBA00022884"/>
    </source>
</evidence>
<keyword evidence="15" id="KW-0648">Protein biosynthesis</keyword>
<dbReference type="Pfam" id="PF17759">
    <property type="entry name" value="tRNA_synthFbeta"/>
    <property type="match status" value="1"/>
</dbReference>
<dbReference type="EC" id="6.1.1.20" evidence="5"/>
<comment type="cofactor">
    <cofactor evidence="1">
        <name>Mg(2+)</name>
        <dbReference type="ChEBI" id="CHEBI:18420"/>
    </cofactor>
</comment>
<evidence type="ECO:0000256" key="10">
    <source>
        <dbReference type="ARBA" id="ARBA00022723"/>
    </source>
</evidence>
<keyword evidence="11" id="KW-0547">Nucleotide-binding</keyword>
<dbReference type="PANTHER" id="PTHR10947">
    <property type="entry name" value="PHENYLALANYL-TRNA SYNTHETASE BETA CHAIN AND LEUCINE-RICH REPEAT-CONTAINING PROTEIN 47"/>
    <property type="match status" value="1"/>
</dbReference>
<dbReference type="PROSITE" id="PS51483">
    <property type="entry name" value="B5"/>
    <property type="match status" value="1"/>
</dbReference>
<evidence type="ECO:0000256" key="2">
    <source>
        <dbReference type="ARBA" id="ARBA00004496"/>
    </source>
</evidence>
<dbReference type="CDD" id="cd00769">
    <property type="entry name" value="PheRS_beta_core"/>
    <property type="match status" value="1"/>
</dbReference>
<evidence type="ECO:0000256" key="18">
    <source>
        <dbReference type="ARBA" id="ARBA00049255"/>
    </source>
</evidence>
<dbReference type="GO" id="GO:0016740">
    <property type="term" value="F:transferase activity"/>
    <property type="evidence" value="ECO:0007669"/>
    <property type="project" value="UniProtKB-ARBA"/>
</dbReference>
<organism evidence="21 22">
    <name type="scientific">Staphylococcus gallinarum</name>
    <dbReference type="NCBI Taxonomy" id="1293"/>
    <lineage>
        <taxon>Bacteria</taxon>
        <taxon>Bacillati</taxon>
        <taxon>Bacillota</taxon>
        <taxon>Bacilli</taxon>
        <taxon>Bacillales</taxon>
        <taxon>Staphylococcaceae</taxon>
        <taxon>Staphylococcus</taxon>
    </lineage>
</organism>
<evidence type="ECO:0000256" key="1">
    <source>
        <dbReference type="ARBA" id="ARBA00001946"/>
    </source>
</evidence>
<name>A0A380FE79_STAGA</name>
<dbReference type="FunFam" id="3.30.70.380:FF:000001">
    <property type="entry name" value="Phenylalanine--tRNA ligase beta subunit"/>
    <property type="match status" value="1"/>
</dbReference>
<evidence type="ECO:0000259" key="20">
    <source>
        <dbReference type="PROSITE" id="PS51483"/>
    </source>
</evidence>
<dbReference type="Pfam" id="PF03484">
    <property type="entry name" value="B5"/>
    <property type="match status" value="1"/>
</dbReference>
<evidence type="ECO:0000256" key="9">
    <source>
        <dbReference type="ARBA" id="ARBA00022598"/>
    </source>
</evidence>
<evidence type="ECO:0000256" key="12">
    <source>
        <dbReference type="ARBA" id="ARBA00022840"/>
    </source>
</evidence>
<evidence type="ECO:0000313" key="22">
    <source>
        <dbReference type="Proteomes" id="UP000255277"/>
    </source>
</evidence>
<evidence type="ECO:0000256" key="16">
    <source>
        <dbReference type="ARBA" id="ARBA00023146"/>
    </source>
</evidence>
<dbReference type="InterPro" id="IPR009061">
    <property type="entry name" value="DNA-bd_dom_put_sf"/>
</dbReference>